<dbReference type="Proteomes" id="UP000229383">
    <property type="component" value="Unassembled WGS sequence"/>
</dbReference>
<comment type="caution">
    <text evidence="1">The sequence shown here is derived from an EMBL/GenBank/DDBJ whole genome shotgun (WGS) entry which is preliminary data.</text>
</comment>
<sequence length="63" mass="7102">MLSKNSKGKAHVPHNSLTSCECLFLLNILSKSPAFTKSKHPVMGFEHLSQRFKLSPRLEGFVF</sequence>
<evidence type="ECO:0000313" key="2">
    <source>
        <dbReference type="Proteomes" id="UP000229383"/>
    </source>
</evidence>
<name>A0A2H0TIB6_9BACT</name>
<protein>
    <submittedName>
        <fullName evidence="1">Uncharacterized protein</fullName>
    </submittedName>
</protein>
<proteinExistence type="predicted"/>
<accession>A0A2H0TIB6</accession>
<dbReference type="EMBL" id="PFCN01000002">
    <property type="protein sequence ID" value="PIR70704.1"/>
    <property type="molecule type" value="Genomic_DNA"/>
</dbReference>
<organism evidence="1 2">
    <name type="scientific">Candidatus Niyogibacteria bacterium CG10_big_fil_rev_8_21_14_0_10_42_19</name>
    <dbReference type="NCBI Taxonomy" id="1974725"/>
    <lineage>
        <taxon>Bacteria</taxon>
        <taxon>Candidatus Niyogiibacteriota</taxon>
    </lineage>
</organism>
<reference evidence="2" key="1">
    <citation type="submission" date="2017-09" db="EMBL/GenBank/DDBJ databases">
        <title>Depth-based differentiation of microbial function through sediment-hosted aquifers and enrichment of novel symbionts in the deep terrestrial subsurface.</title>
        <authorList>
            <person name="Probst A.J."/>
            <person name="Ladd B."/>
            <person name="Jarett J.K."/>
            <person name="Geller-Mcgrath D.E."/>
            <person name="Sieber C.M.K."/>
            <person name="Emerson J.B."/>
            <person name="Anantharaman K."/>
            <person name="Thomas B.C."/>
            <person name="Malmstrom R."/>
            <person name="Stieglmeier M."/>
            <person name="Klingl A."/>
            <person name="Woyke T."/>
            <person name="Ryan C.M."/>
            <person name="Banfield J.F."/>
        </authorList>
    </citation>
    <scope>NUCLEOTIDE SEQUENCE [LARGE SCALE GENOMIC DNA]</scope>
</reference>
<evidence type="ECO:0000313" key="1">
    <source>
        <dbReference type="EMBL" id="PIR70704.1"/>
    </source>
</evidence>
<gene>
    <name evidence="1" type="ORF">COU46_00175</name>
</gene>
<dbReference type="AlphaFoldDB" id="A0A2H0TIB6"/>
<dbReference type="PROSITE" id="PS51257">
    <property type="entry name" value="PROKAR_LIPOPROTEIN"/>
    <property type="match status" value="1"/>
</dbReference>